<dbReference type="Pfam" id="PF00230">
    <property type="entry name" value="MIP"/>
    <property type="match status" value="1"/>
</dbReference>
<feature type="transmembrane region" description="Helical" evidence="10">
    <location>
        <begin position="276"/>
        <end position="297"/>
    </location>
</feature>
<evidence type="ECO:0000256" key="9">
    <source>
        <dbReference type="RuleBase" id="RU000477"/>
    </source>
</evidence>
<evidence type="ECO:0000256" key="2">
    <source>
        <dbReference type="ARBA" id="ARBA00006175"/>
    </source>
</evidence>
<comment type="subcellular location">
    <subcellularLocation>
        <location evidence="1">Membrane</location>
        <topology evidence="1">Multi-pass membrane protein</topology>
    </subcellularLocation>
</comment>
<evidence type="ECO:0000256" key="7">
    <source>
        <dbReference type="ARBA" id="ARBA00022989"/>
    </source>
</evidence>
<evidence type="ECO:0000256" key="4">
    <source>
        <dbReference type="ARBA" id="ARBA00022448"/>
    </source>
</evidence>
<evidence type="ECO:0000256" key="3">
    <source>
        <dbReference type="ARBA" id="ARBA00011881"/>
    </source>
</evidence>
<gene>
    <name evidence="11" type="ORF">IPOD504_LOCUS14215</name>
</gene>
<evidence type="ECO:0000256" key="6">
    <source>
        <dbReference type="ARBA" id="ARBA00022737"/>
    </source>
</evidence>
<evidence type="ECO:0000256" key="8">
    <source>
        <dbReference type="ARBA" id="ARBA00023136"/>
    </source>
</evidence>
<keyword evidence="6" id="KW-0677">Repeat</keyword>
<feature type="transmembrane region" description="Helical" evidence="10">
    <location>
        <begin position="234"/>
        <end position="256"/>
    </location>
</feature>
<dbReference type="PRINTS" id="PR00783">
    <property type="entry name" value="MINTRINSICP"/>
</dbReference>
<comment type="similarity">
    <text evidence="2 9">Belongs to the MIP/aquaporin (TC 1.A.8) family.</text>
</comment>
<dbReference type="InterPro" id="IPR000425">
    <property type="entry name" value="MIP"/>
</dbReference>
<name>A0ABN8J359_9NEOP</name>
<dbReference type="CDD" id="cd00333">
    <property type="entry name" value="MIP"/>
    <property type="match status" value="1"/>
</dbReference>
<feature type="transmembrane region" description="Helical" evidence="10">
    <location>
        <begin position="160"/>
        <end position="182"/>
    </location>
</feature>
<dbReference type="EMBL" id="OW152817">
    <property type="protein sequence ID" value="CAH2068310.1"/>
    <property type="molecule type" value="Genomic_DNA"/>
</dbReference>
<evidence type="ECO:0000256" key="5">
    <source>
        <dbReference type="ARBA" id="ARBA00022692"/>
    </source>
</evidence>
<dbReference type="InterPro" id="IPR034294">
    <property type="entry name" value="Aquaporin_transptr"/>
</dbReference>
<feature type="transmembrane region" description="Helical" evidence="10">
    <location>
        <begin position="202"/>
        <end position="222"/>
    </location>
</feature>
<dbReference type="InterPro" id="IPR023271">
    <property type="entry name" value="Aquaporin-like"/>
</dbReference>
<dbReference type="NCBIfam" id="TIGR00861">
    <property type="entry name" value="MIP"/>
    <property type="match status" value="1"/>
</dbReference>
<keyword evidence="12" id="KW-1185">Reference proteome</keyword>
<dbReference type="SUPFAM" id="SSF81338">
    <property type="entry name" value="Aquaporin-like"/>
    <property type="match status" value="1"/>
</dbReference>
<dbReference type="PANTHER" id="PTHR19139:SF291">
    <property type="entry name" value="AQUAPORIN"/>
    <property type="match status" value="1"/>
</dbReference>
<feature type="transmembrane region" description="Helical" evidence="10">
    <location>
        <begin position="86"/>
        <end position="108"/>
    </location>
</feature>
<protein>
    <submittedName>
        <fullName evidence="11">Uncharacterized protein</fullName>
    </submittedName>
</protein>
<reference evidence="11" key="1">
    <citation type="submission" date="2022-03" db="EMBL/GenBank/DDBJ databases">
        <authorList>
            <person name="Martin H S."/>
        </authorList>
    </citation>
    <scope>NUCLEOTIDE SEQUENCE</scope>
</reference>
<evidence type="ECO:0000313" key="12">
    <source>
        <dbReference type="Proteomes" id="UP000837857"/>
    </source>
</evidence>
<dbReference type="PANTHER" id="PTHR19139">
    <property type="entry name" value="AQUAPORIN TRANSPORTER"/>
    <property type="match status" value="1"/>
</dbReference>
<accession>A0ABN8J359</accession>
<comment type="subunit">
    <text evidence="3">Homotetramer.</text>
</comment>
<keyword evidence="4 9" id="KW-0813">Transport</keyword>
<feature type="transmembrane region" description="Helical" evidence="10">
    <location>
        <begin position="114"/>
        <end position="134"/>
    </location>
</feature>
<proteinExistence type="inferred from homology"/>
<keyword evidence="7 10" id="KW-1133">Transmembrane helix</keyword>
<dbReference type="Gene3D" id="1.20.1080.10">
    <property type="entry name" value="Glycerol uptake facilitator protein"/>
    <property type="match status" value="1"/>
</dbReference>
<feature type="non-terminal residue" evidence="11">
    <location>
        <position position="310"/>
    </location>
</feature>
<sequence length="310" mass="32755">MARRVVSHAEHNVRCTLRPYPSSPTSEISPHSVRVHRPTTLTELESVSRSPSKMKTDYAVDEMQKRTTSIIGLSDVTDNKLIWRQVVAELVGTFLLTSIGVASCIAITESNAPHVTSIALCFGLLVGSIVQAIAHVSGGHINPAVTCGLFVSGDVKLLKALLYVVAQSLGAVAGAAFIRLAVPEDRVLSFGMTLPGPGVTEGQALLVEALITFVLVLVVQGVCDGRRTDLKGSAALAIGLSITACHAACIPFSGSSMNPARSFGPALVMGDWTAHWVYWVGPIVGGVLAGLVYRFIFRIGKVGESGSYDF</sequence>
<keyword evidence="8 10" id="KW-0472">Membrane</keyword>
<organism evidence="11 12">
    <name type="scientific">Iphiclides podalirius</name>
    <name type="common">scarce swallowtail</name>
    <dbReference type="NCBI Taxonomy" id="110791"/>
    <lineage>
        <taxon>Eukaryota</taxon>
        <taxon>Metazoa</taxon>
        <taxon>Ecdysozoa</taxon>
        <taxon>Arthropoda</taxon>
        <taxon>Hexapoda</taxon>
        <taxon>Insecta</taxon>
        <taxon>Pterygota</taxon>
        <taxon>Neoptera</taxon>
        <taxon>Endopterygota</taxon>
        <taxon>Lepidoptera</taxon>
        <taxon>Glossata</taxon>
        <taxon>Ditrysia</taxon>
        <taxon>Papilionoidea</taxon>
        <taxon>Papilionidae</taxon>
        <taxon>Papilioninae</taxon>
        <taxon>Iphiclides</taxon>
    </lineage>
</organism>
<evidence type="ECO:0000256" key="1">
    <source>
        <dbReference type="ARBA" id="ARBA00004141"/>
    </source>
</evidence>
<dbReference type="Proteomes" id="UP000837857">
    <property type="component" value="Chromosome 5"/>
</dbReference>
<evidence type="ECO:0000256" key="10">
    <source>
        <dbReference type="SAM" id="Phobius"/>
    </source>
</evidence>
<keyword evidence="5 9" id="KW-0812">Transmembrane</keyword>
<evidence type="ECO:0000313" key="11">
    <source>
        <dbReference type="EMBL" id="CAH2068310.1"/>
    </source>
</evidence>